<name>A0A4U8T1A1_9HELI</name>
<organism evidence="2 3">
    <name type="scientific">Helicobacter trogontum</name>
    <dbReference type="NCBI Taxonomy" id="50960"/>
    <lineage>
        <taxon>Bacteria</taxon>
        <taxon>Pseudomonadati</taxon>
        <taxon>Campylobacterota</taxon>
        <taxon>Epsilonproteobacteria</taxon>
        <taxon>Campylobacterales</taxon>
        <taxon>Helicobacteraceae</taxon>
        <taxon>Helicobacter</taxon>
    </lineage>
</organism>
<comment type="caution">
    <text evidence="2">The sequence shown here is derived from an EMBL/GenBank/DDBJ whole genome shotgun (WGS) entry which is preliminary data.</text>
</comment>
<evidence type="ECO:0000313" key="3">
    <source>
        <dbReference type="Proteomes" id="UP000029861"/>
    </source>
</evidence>
<proteinExistence type="predicted"/>
<dbReference type="EMBL" id="JRPK02000091">
    <property type="protein sequence ID" value="TLD93024.1"/>
    <property type="molecule type" value="Genomic_DNA"/>
</dbReference>
<feature type="compositionally biased region" description="Polar residues" evidence="1">
    <location>
        <begin position="13"/>
        <end position="25"/>
    </location>
</feature>
<evidence type="ECO:0000256" key="1">
    <source>
        <dbReference type="SAM" id="MobiDB-lite"/>
    </source>
</evidence>
<dbReference type="Proteomes" id="UP000029861">
    <property type="component" value="Unassembled WGS sequence"/>
</dbReference>
<reference evidence="2 3" key="1">
    <citation type="journal article" date="2014" name="Genome Announc.">
        <title>Draft genome sequences of eight enterohepatic helicobacter species isolated from both laboratory and wild rodents.</title>
        <authorList>
            <person name="Sheh A."/>
            <person name="Shen Z."/>
            <person name="Fox J.G."/>
        </authorList>
    </citation>
    <scope>NUCLEOTIDE SEQUENCE [LARGE SCALE GENOMIC DNA]</scope>
    <source>
        <strain evidence="2 3">ATCC 49310</strain>
    </source>
</reference>
<feature type="region of interest" description="Disordered" evidence="1">
    <location>
        <begin position="1"/>
        <end position="43"/>
    </location>
</feature>
<gene>
    <name evidence="2" type="ORF">LS80_010785</name>
</gene>
<protein>
    <submittedName>
        <fullName evidence="2">Uncharacterized protein</fullName>
    </submittedName>
</protein>
<evidence type="ECO:0000313" key="2">
    <source>
        <dbReference type="EMBL" id="TLD93024.1"/>
    </source>
</evidence>
<sequence>MKEIQPIDKRFSINLSTQTKPSRQTEQQHRLALATKEQKESTPIDSLTSTAMLHPILEDDEIKCPHNGVVKLKSNKGKPFTSKGIPLVLESDLLHSSIIGCTNNIAGVPTPCASIQ</sequence>
<dbReference type="AlphaFoldDB" id="A0A4U8T1A1"/>
<accession>A0A4U8T1A1</accession>
<feature type="compositionally biased region" description="Basic and acidic residues" evidence="1">
    <location>
        <begin position="1"/>
        <end position="11"/>
    </location>
</feature>